<keyword evidence="5" id="KW-0520">NAD</keyword>
<dbReference type="Pfam" id="PF02080">
    <property type="entry name" value="TrkA_C"/>
    <property type="match status" value="1"/>
</dbReference>
<dbReference type="GO" id="GO:0005886">
    <property type="term" value="C:plasma membrane"/>
    <property type="evidence" value="ECO:0007669"/>
    <property type="project" value="InterPro"/>
</dbReference>
<evidence type="ECO:0000256" key="5">
    <source>
        <dbReference type="ARBA" id="ARBA00023027"/>
    </source>
</evidence>
<keyword evidence="2" id="KW-0813">Transport</keyword>
<dbReference type="EMBL" id="FNMU01000006">
    <property type="protein sequence ID" value="SDW91875.1"/>
    <property type="molecule type" value="Genomic_DNA"/>
</dbReference>
<organism evidence="9 12">
    <name type="scientific">Methanohalophilus halophilus</name>
    <dbReference type="NCBI Taxonomy" id="2177"/>
    <lineage>
        <taxon>Archaea</taxon>
        <taxon>Methanobacteriati</taxon>
        <taxon>Methanobacteriota</taxon>
        <taxon>Stenosarchaea group</taxon>
        <taxon>Methanomicrobia</taxon>
        <taxon>Methanosarcinales</taxon>
        <taxon>Methanosarcinaceae</taxon>
        <taxon>Methanohalophilus</taxon>
    </lineage>
</organism>
<dbReference type="EMBL" id="RJJG01000003">
    <property type="protein sequence ID" value="RNI09889.1"/>
    <property type="molecule type" value="Genomic_DNA"/>
</dbReference>
<comment type="function">
    <text evidence="1">Part of a potassium transport system.</text>
</comment>
<evidence type="ECO:0000256" key="3">
    <source>
        <dbReference type="ARBA" id="ARBA00022538"/>
    </source>
</evidence>
<dbReference type="OrthoDB" id="24929at2157"/>
<dbReference type="SUPFAM" id="SSF51735">
    <property type="entry name" value="NAD(P)-binding Rossmann-fold domains"/>
    <property type="match status" value="1"/>
</dbReference>
<dbReference type="Gene3D" id="3.30.70.1450">
    <property type="entry name" value="Regulator of K+ conductance, C-terminal domain"/>
    <property type="match status" value="1"/>
</dbReference>
<keyword evidence="6" id="KW-0406">Ion transport</keyword>
<dbReference type="InterPro" id="IPR050721">
    <property type="entry name" value="Trk_Ktr_HKT_K-transport"/>
</dbReference>
<dbReference type="KEGG" id="mhaz:BHR79_05830"/>
<dbReference type="Proteomes" id="UP000267921">
    <property type="component" value="Unassembled WGS sequence"/>
</dbReference>
<reference evidence="10 14" key="3">
    <citation type="submission" date="2018-10" db="EMBL/GenBank/DDBJ databases">
        <title>Cultivation of a novel Methanohalophilus strain from Kebrit Deep of the Red Sea and a genomic comparison of members of the genus Methanohalophilus.</title>
        <authorList>
            <person name="Guan Y."/>
            <person name="Ngugi D.K."/>
            <person name="Stingl U."/>
        </authorList>
    </citation>
    <scope>NUCLEOTIDE SEQUENCE [LARGE SCALE GENOMIC DNA]</scope>
    <source>
        <strain evidence="10 14">DSM 3094</strain>
    </source>
</reference>
<dbReference type="PROSITE" id="PS51201">
    <property type="entry name" value="RCK_N"/>
    <property type="match status" value="1"/>
</dbReference>
<dbReference type="InterPro" id="IPR003148">
    <property type="entry name" value="RCK_N"/>
</dbReference>
<dbReference type="AlphaFoldDB" id="A0A1L3Q2E9"/>
<evidence type="ECO:0000259" key="8">
    <source>
        <dbReference type="PROSITE" id="PS51202"/>
    </source>
</evidence>
<evidence type="ECO:0000313" key="9">
    <source>
        <dbReference type="EMBL" id="APH39054.1"/>
    </source>
</evidence>
<dbReference type="PANTHER" id="PTHR43833:SF5">
    <property type="entry name" value="TRK SYSTEM POTASSIUM UPTAKE PROTEIN TRKA"/>
    <property type="match status" value="1"/>
</dbReference>
<dbReference type="InterPro" id="IPR036721">
    <property type="entry name" value="RCK_C_sf"/>
</dbReference>
<dbReference type="GeneID" id="30583266"/>
<dbReference type="Proteomes" id="UP000198669">
    <property type="component" value="Unassembled WGS sequence"/>
</dbReference>
<keyword evidence="3" id="KW-0633">Potassium transport</keyword>
<dbReference type="PRINTS" id="PR00335">
    <property type="entry name" value="KUPTAKETRKA"/>
</dbReference>
<evidence type="ECO:0000313" key="12">
    <source>
        <dbReference type="Proteomes" id="UP000186879"/>
    </source>
</evidence>
<protein>
    <submittedName>
        <fullName evidence="9">Potassium transporter</fullName>
    </submittedName>
    <submittedName>
        <fullName evidence="11">Trk system potassium uptake protein TrkA</fullName>
    </submittedName>
    <submittedName>
        <fullName evidence="10">TrkA family potassium uptake protein</fullName>
    </submittedName>
</protein>
<sequence length="218" mass="23969">MRVIIVGGGALGQHLAKNLIDQGYEIILIERNAEHAKELAESFDCTIINAEGTKPEILEKAEIEEADAVVACTDNDQNNILIGLIARSSNNAKIIVKTNEEQFMAVARKLGFRHIINPSNTSSMIISDVLRGVDTMELSNLVRSNVRFISIIVGDKTAGKHLSELPLPSESAFVGLYRESNFILAGKDPKIEKEDELVVVTNSDQMNKIYDQFDESGV</sequence>
<evidence type="ECO:0000313" key="11">
    <source>
        <dbReference type="EMBL" id="SDW91875.1"/>
    </source>
</evidence>
<evidence type="ECO:0000259" key="7">
    <source>
        <dbReference type="PROSITE" id="PS51201"/>
    </source>
</evidence>
<evidence type="ECO:0000256" key="4">
    <source>
        <dbReference type="ARBA" id="ARBA00022958"/>
    </source>
</evidence>
<evidence type="ECO:0000313" key="10">
    <source>
        <dbReference type="EMBL" id="RNI09889.1"/>
    </source>
</evidence>
<dbReference type="InterPro" id="IPR036291">
    <property type="entry name" value="NAD(P)-bd_dom_sf"/>
</dbReference>
<evidence type="ECO:0000313" key="14">
    <source>
        <dbReference type="Proteomes" id="UP000267921"/>
    </source>
</evidence>
<dbReference type="STRING" id="2177.BHR79_05830"/>
<reference evidence="11 13" key="2">
    <citation type="submission" date="2016-10" db="EMBL/GenBank/DDBJ databases">
        <authorList>
            <person name="de Groot N.N."/>
        </authorList>
    </citation>
    <scope>NUCLEOTIDE SEQUENCE [LARGE SCALE GENOMIC DNA]</scope>
    <source>
        <strain evidence="11 13">Z-7982</strain>
    </source>
</reference>
<evidence type="ECO:0000256" key="1">
    <source>
        <dbReference type="ARBA" id="ARBA00003660"/>
    </source>
</evidence>
<reference evidence="9 12" key="1">
    <citation type="submission" date="2016-10" db="EMBL/GenBank/DDBJ databases">
        <title>Methanohalophilus halophilus.</title>
        <authorList>
            <person name="L'haridon S."/>
        </authorList>
    </citation>
    <scope>NUCLEOTIDE SEQUENCE [LARGE SCALE GENOMIC DNA]</scope>
    <source>
        <strain evidence="9 12">Z-7982</strain>
    </source>
</reference>
<dbReference type="SUPFAM" id="SSF116726">
    <property type="entry name" value="TrkA C-terminal domain-like"/>
    <property type="match status" value="1"/>
</dbReference>
<dbReference type="Pfam" id="PF02254">
    <property type="entry name" value="TrkA_N"/>
    <property type="match status" value="1"/>
</dbReference>
<dbReference type="PROSITE" id="PS51202">
    <property type="entry name" value="RCK_C"/>
    <property type="match status" value="1"/>
</dbReference>
<dbReference type="RefSeq" id="WP_072561490.1">
    <property type="nucleotide sequence ID" value="NZ_CP017921.1"/>
</dbReference>
<name>A0A1L3Q2E9_9EURY</name>
<feature type="domain" description="RCK N-terminal" evidence="7">
    <location>
        <begin position="1"/>
        <end position="116"/>
    </location>
</feature>
<feature type="domain" description="RCK C-terminal" evidence="8">
    <location>
        <begin position="133"/>
        <end position="215"/>
    </location>
</feature>
<dbReference type="GO" id="GO:0015079">
    <property type="term" value="F:potassium ion transmembrane transporter activity"/>
    <property type="evidence" value="ECO:0007669"/>
    <property type="project" value="InterPro"/>
</dbReference>
<dbReference type="Gene3D" id="3.40.50.720">
    <property type="entry name" value="NAD(P)-binding Rossmann-like Domain"/>
    <property type="match status" value="1"/>
</dbReference>
<keyword evidence="4" id="KW-0630">Potassium</keyword>
<evidence type="ECO:0000256" key="6">
    <source>
        <dbReference type="ARBA" id="ARBA00023065"/>
    </source>
</evidence>
<gene>
    <name evidence="9" type="ORF">BHR79_05830</name>
    <name evidence="10" type="ORF">EFE40_04425</name>
    <name evidence="11" type="ORF">SAMN04515625_1875</name>
</gene>
<dbReference type="InterPro" id="IPR006037">
    <property type="entry name" value="RCK_C"/>
</dbReference>
<dbReference type="EMBL" id="CP017921">
    <property type="protein sequence ID" value="APH39054.1"/>
    <property type="molecule type" value="Genomic_DNA"/>
</dbReference>
<proteinExistence type="predicted"/>
<accession>A0A1L3Q2E9</accession>
<dbReference type="PANTHER" id="PTHR43833">
    <property type="entry name" value="POTASSIUM CHANNEL PROTEIN 2-RELATED-RELATED"/>
    <property type="match status" value="1"/>
</dbReference>
<evidence type="ECO:0000256" key="2">
    <source>
        <dbReference type="ARBA" id="ARBA00022448"/>
    </source>
</evidence>
<keyword evidence="12" id="KW-1185">Reference proteome</keyword>
<dbReference type="InterPro" id="IPR006036">
    <property type="entry name" value="K_uptake_TrkA"/>
</dbReference>
<evidence type="ECO:0000313" key="13">
    <source>
        <dbReference type="Proteomes" id="UP000198669"/>
    </source>
</evidence>
<dbReference type="Proteomes" id="UP000186879">
    <property type="component" value="Chromosome"/>
</dbReference>